<keyword evidence="2" id="KW-1185">Reference proteome</keyword>
<dbReference type="Proteomes" id="UP001654554">
    <property type="component" value="Segment"/>
</dbReference>
<proteinExistence type="predicted"/>
<name>A0ACD4ULS0_9CAUD</name>
<evidence type="ECO:0000313" key="1">
    <source>
        <dbReference type="EMBL" id="WKW87101.1"/>
    </source>
</evidence>
<organism evidence="1 2">
    <name type="scientific">Microbacterium phage Nicole72</name>
    <dbReference type="NCBI Taxonomy" id="3062838"/>
    <lineage>
        <taxon>Viruses</taxon>
        <taxon>Duplodnaviria</taxon>
        <taxon>Heunggongvirae</taxon>
        <taxon>Uroviricota</taxon>
        <taxon>Caudoviricetes</taxon>
        <taxon>Hodgkinviridae</taxon>
        <taxon>Meganvirus</taxon>
        <taxon>Meganvirus nichole72</taxon>
    </lineage>
</organism>
<protein>
    <submittedName>
        <fullName evidence="1">Uncharacterized protein</fullName>
    </submittedName>
</protein>
<gene>
    <name evidence="1" type="primary">64</name>
    <name evidence="1" type="ORF">SEA_NICOLE72_64</name>
</gene>
<sequence>MSRDDLLTLDEVADYIGVARASIRVYHQRASNNRKDGKVKDNDMPAPDSQFGRVPTWRRDTIDAWDGKREKRPEARKVRAS</sequence>
<dbReference type="EMBL" id="OR159674">
    <property type="protein sequence ID" value="WKW87101.1"/>
    <property type="molecule type" value="Genomic_DNA"/>
</dbReference>
<accession>A0ACD4ULS0</accession>
<evidence type="ECO:0000313" key="2">
    <source>
        <dbReference type="Proteomes" id="UP001654554"/>
    </source>
</evidence>
<reference evidence="1" key="1">
    <citation type="submission" date="2023-06" db="EMBL/GenBank/DDBJ databases">
        <authorList>
            <person name="Byrum C.A."/>
            <person name="Fullante V.A."/>
            <person name="Ghosh G."/>
            <person name="Ivey A.L."/>
            <person name="Joby C.P."/>
            <person name="Johnson E."/>
            <person name="Kamil H.A."/>
            <person name="Martinez L."/>
            <person name="Tutelo G.A."/>
            <person name="Wilson D."/>
            <person name="Ziegler A.J."/>
            <person name="Garlena R.A."/>
            <person name="Russell D.A."/>
            <person name="Jacobs-Sera D."/>
            <person name="Hatfull G.F."/>
        </authorList>
    </citation>
    <scope>NUCLEOTIDE SEQUENCE</scope>
</reference>